<proteinExistence type="predicted"/>
<organism evidence="2">
    <name type="scientific">uncultured Caudovirales phage</name>
    <dbReference type="NCBI Taxonomy" id="2100421"/>
    <lineage>
        <taxon>Viruses</taxon>
        <taxon>Duplodnaviria</taxon>
        <taxon>Heunggongvirae</taxon>
        <taxon>Uroviricota</taxon>
        <taxon>Caudoviricetes</taxon>
        <taxon>Peduoviridae</taxon>
        <taxon>Maltschvirus</taxon>
        <taxon>Maltschvirus maltsch</taxon>
    </lineage>
</organism>
<gene>
    <name evidence="2" type="ORF">UFOVP180_17</name>
</gene>
<name>A0A6J7WDD8_9CAUD</name>
<sequence>MTIEEAKSKIEEIYARTDIGEAQKAAMSMRVRSQCRRDNPEMDVDELGI</sequence>
<evidence type="ECO:0000256" key="1">
    <source>
        <dbReference type="SAM" id="MobiDB-lite"/>
    </source>
</evidence>
<feature type="region of interest" description="Disordered" evidence="1">
    <location>
        <begin position="30"/>
        <end position="49"/>
    </location>
</feature>
<reference evidence="2" key="1">
    <citation type="submission" date="2020-05" db="EMBL/GenBank/DDBJ databases">
        <authorList>
            <person name="Chiriac C."/>
            <person name="Salcher M."/>
            <person name="Ghai R."/>
            <person name="Kavagutti S V."/>
        </authorList>
    </citation>
    <scope>NUCLEOTIDE SEQUENCE</scope>
</reference>
<protein>
    <submittedName>
        <fullName evidence="2">Uncharacterized protein</fullName>
    </submittedName>
</protein>
<dbReference type="EMBL" id="LR798227">
    <property type="protein sequence ID" value="CAB5207046.1"/>
    <property type="molecule type" value="Genomic_DNA"/>
</dbReference>
<accession>A0A6J7WDD8</accession>
<evidence type="ECO:0000313" key="2">
    <source>
        <dbReference type="EMBL" id="CAB5207046.1"/>
    </source>
</evidence>